<keyword evidence="1" id="KW-1133">Transmembrane helix</keyword>
<proteinExistence type="predicted"/>
<feature type="transmembrane region" description="Helical" evidence="1">
    <location>
        <begin position="112"/>
        <end position="131"/>
    </location>
</feature>
<dbReference type="EMBL" id="JH611185">
    <property type="protein sequence ID" value="EJP72989.1"/>
    <property type="molecule type" value="Genomic_DNA"/>
</dbReference>
<keyword evidence="1" id="KW-0812">Transmembrane</keyword>
<organism evidence="2 3">
    <name type="scientific">SAR86 cluster bacterium SAR86B</name>
    <dbReference type="NCBI Taxonomy" id="1123867"/>
    <lineage>
        <taxon>Bacteria</taxon>
        <taxon>Pseudomonadati</taxon>
        <taxon>Pseudomonadota</taxon>
        <taxon>Gammaproteobacteria</taxon>
        <taxon>SAR86 cluster</taxon>
    </lineage>
</organism>
<protein>
    <recommendedName>
        <fullName evidence="4">DUF4345 domain-containing protein</fullName>
    </recommendedName>
</protein>
<evidence type="ECO:0000313" key="3">
    <source>
        <dbReference type="Proteomes" id="UP000010116"/>
    </source>
</evidence>
<gene>
    <name evidence="2" type="ORF">NT02SARS_0890</name>
</gene>
<feature type="transmembrane region" description="Helical" evidence="1">
    <location>
        <begin position="58"/>
        <end position="77"/>
    </location>
</feature>
<dbReference type="Proteomes" id="UP000010116">
    <property type="component" value="Unassembled WGS sequence"/>
</dbReference>
<feature type="transmembrane region" description="Helical" evidence="1">
    <location>
        <begin position="7"/>
        <end position="26"/>
    </location>
</feature>
<dbReference type="HOGENOM" id="CLU_1853827_0_0_6"/>
<evidence type="ECO:0000256" key="1">
    <source>
        <dbReference type="SAM" id="Phobius"/>
    </source>
</evidence>
<keyword evidence="1" id="KW-0472">Membrane</keyword>
<accession>J4KSN0</accession>
<evidence type="ECO:0008006" key="4">
    <source>
        <dbReference type="Google" id="ProtNLM"/>
    </source>
</evidence>
<reference evidence="2 3" key="1">
    <citation type="journal article" date="2012" name="ISME J.">
        <title>Genomic insights to SAR86, an abundant and uncultivated marine bacterial lineage.</title>
        <authorList>
            <person name="Dupont C.L."/>
            <person name="Rusch D.B."/>
            <person name="Yooseph S."/>
            <person name="Lombardo M.J."/>
            <person name="Richter R.A."/>
            <person name="Valas R."/>
            <person name="Novotny M."/>
            <person name="Yee-Greenbaum J."/>
            <person name="Selengut J.D."/>
            <person name="Haft D.H."/>
            <person name="Halpern A.L."/>
            <person name="Lasken R.S."/>
            <person name="Nealson K."/>
            <person name="Friedman R."/>
            <person name="Venter J.C."/>
        </authorList>
    </citation>
    <scope>NUCLEOTIDE SEQUENCE [LARGE SCALE GENOMIC DNA]</scope>
</reference>
<name>J4KSN0_9GAMM</name>
<evidence type="ECO:0000313" key="2">
    <source>
        <dbReference type="EMBL" id="EJP72989.1"/>
    </source>
</evidence>
<feature type="transmembrane region" description="Helical" evidence="1">
    <location>
        <begin position="84"/>
        <end position="106"/>
    </location>
</feature>
<sequence length="138" mass="15451">MNKLSINLFLFIIFIVYFPIGIWAIFDSVLISKNFLSTSFANVVGLEIISDLGKSEIAGLYGGINLVLGIIAFLAFFYDSLKLFIIKVMVLITSSIALGRFISSFLPEMPTFINNYFLFEIVVAIWGVYLIRSLNKSA</sequence>
<dbReference type="AlphaFoldDB" id="J4KSN0"/>